<comment type="caution">
    <text evidence="1">The sequence shown here is derived from an EMBL/GenBank/DDBJ whole genome shotgun (WGS) entry which is preliminary data.</text>
</comment>
<evidence type="ECO:0000313" key="2">
    <source>
        <dbReference type="Proteomes" id="UP001595975"/>
    </source>
</evidence>
<keyword evidence="2" id="KW-1185">Reference proteome</keyword>
<reference evidence="2" key="1">
    <citation type="journal article" date="2019" name="Int. J. Syst. Evol. Microbiol.">
        <title>The Global Catalogue of Microorganisms (GCM) 10K type strain sequencing project: providing services to taxonomists for standard genome sequencing and annotation.</title>
        <authorList>
            <consortium name="The Broad Institute Genomics Platform"/>
            <consortium name="The Broad Institute Genome Sequencing Center for Infectious Disease"/>
            <person name="Wu L."/>
            <person name="Ma J."/>
        </authorList>
    </citation>
    <scope>NUCLEOTIDE SEQUENCE [LARGE SCALE GENOMIC DNA]</scope>
    <source>
        <strain evidence="2">CGMCC 4.1437</strain>
    </source>
</reference>
<protein>
    <submittedName>
        <fullName evidence="1">Uncharacterized protein</fullName>
    </submittedName>
</protein>
<evidence type="ECO:0000313" key="1">
    <source>
        <dbReference type="EMBL" id="MFC5662241.1"/>
    </source>
</evidence>
<gene>
    <name evidence="1" type="ORF">ACFP3U_04500</name>
</gene>
<dbReference type="Proteomes" id="UP001595975">
    <property type="component" value="Unassembled WGS sequence"/>
</dbReference>
<proteinExistence type="predicted"/>
<dbReference type="EMBL" id="JBHSOF010000003">
    <property type="protein sequence ID" value="MFC5662241.1"/>
    <property type="molecule type" value="Genomic_DNA"/>
</dbReference>
<sequence>MAEDFTNRPAPDSVRLIDFDEAKVVPGIVPETFILVVSGEKPWENMTVRLVPLVYIRQPEYWGIEVTGSLTGIGLPVTAPYTESLPLDGITGTKGIEVIGAYKRETFDLPKRS</sequence>
<accession>A0ABW0WVF1</accession>
<name>A0ABW0WVF1_9ACTN</name>
<organism evidence="1 2">
    <name type="scientific">Kitasatospora misakiensis</name>
    <dbReference type="NCBI Taxonomy" id="67330"/>
    <lineage>
        <taxon>Bacteria</taxon>
        <taxon>Bacillati</taxon>
        <taxon>Actinomycetota</taxon>
        <taxon>Actinomycetes</taxon>
        <taxon>Kitasatosporales</taxon>
        <taxon>Streptomycetaceae</taxon>
        <taxon>Kitasatospora</taxon>
    </lineage>
</organism>
<dbReference type="RefSeq" id="WP_380223841.1">
    <property type="nucleotide sequence ID" value="NZ_JBHSOF010000003.1"/>
</dbReference>